<dbReference type="PANTHER" id="PTHR31170">
    <property type="entry name" value="BNAC04G53230D PROTEIN"/>
    <property type="match status" value="1"/>
</dbReference>
<protein>
    <submittedName>
        <fullName evidence="3">Uncharacterized protein</fullName>
    </submittedName>
</protein>
<evidence type="ECO:0000313" key="3">
    <source>
        <dbReference type="EMBL" id="KAE8098656.1"/>
    </source>
</evidence>
<dbReference type="Pfam" id="PF03140">
    <property type="entry name" value="DUF247"/>
    <property type="match status" value="1"/>
</dbReference>
<name>A0A5N6RK06_9ROSI</name>
<feature type="compositionally biased region" description="Basic and acidic residues" evidence="1">
    <location>
        <begin position="38"/>
        <end position="47"/>
    </location>
</feature>
<proteinExistence type="predicted"/>
<organism evidence="3 4">
    <name type="scientific">Carpinus fangiana</name>
    <dbReference type="NCBI Taxonomy" id="176857"/>
    <lineage>
        <taxon>Eukaryota</taxon>
        <taxon>Viridiplantae</taxon>
        <taxon>Streptophyta</taxon>
        <taxon>Embryophyta</taxon>
        <taxon>Tracheophyta</taxon>
        <taxon>Spermatophyta</taxon>
        <taxon>Magnoliopsida</taxon>
        <taxon>eudicotyledons</taxon>
        <taxon>Gunneridae</taxon>
        <taxon>Pentapetalae</taxon>
        <taxon>rosids</taxon>
        <taxon>fabids</taxon>
        <taxon>Fagales</taxon>
        <taxon>Betulaceae</taxon>
        <taxon>Carpinus</taxon>
    </lineage>
</organism>
<dbReference type="InterPro" id="IPR004158">
    <property type="entry name" value="DUF247_pln"/>
</dbReference>
<keyword evidence="2" id="KW-0472">Membrane</keyword>
<sequence length="492" mass="55782">MAGREYVISVEELPSRKVKVVRTEAGQTNSRGNDADQETQKSKDGTTKQRLEQLEKAGGDNVPNQAETNVPKIQKVTFLLREHKNVAKYFEPRVVSLGPIHHGKSKYQKAEEYKLRLAKAFVKESGEGKTAESLYAEIEKKIKQLREYFDEKVTKVYDDKDLAWMLFVDGCAVLQFIQCAVETKFADMKIKNDQAVFGQQDLFLLENQLPYQLLKDLMKLSEKKEILKKSINSFIDMHATTQTANCKDKQKPAHLLDRLRTRLIGNRESPHITAEQGNKSRSGGQGGQALHSFRNVQELRAAGIQLKLSTTGSLTDVFFSDKSIVYPGYLSLHQITVDDSTGPKLLNLVAYEMCPDFDNEFGVTSYICFLDSLIDHPDDVKELRKAQVLHNLLGSDKEVAKLFNDIATDLVPNPETYADVKQQIQKCYDNKWKTWIAQAIHDHFSSPWTFVGFLAAFLALALTALQTWYSIRGPPSDTRDRSPPATRIPKRY</sequence>
<feature type="region of interest" description="Disordered" evidence="1">
    <location>
        <begin position="267"/>
        <end position="288"/>
    </location>
</feature>
<feature type="region of interest" description="Disordered" evidence="1">
    <location>
        <begin position="473"/>
        <end position="492"/>
    </location>
</feature>
<dbReference type="Proteomes" id="UP000327013">
    <property type="component" value="Chromosome 7"/>
</dbReference>
<keyword evidence="2" id="KW-0812">Transmembrane</keyword>
<reference evidence="3 4" key="1">
    <citation type="submission" date="2019-06" db="EMBL/GenBank/DDBJ databases">
        <title>A chromosomal-level reference genome of Carpinus fangiana (Coryloideae, Betulaceae).</title>
        <authorList>
            <person name="Yang X."/>
            <person name="Wang Z."/>
            <person name="Zhang L."/>
            <person name="Hao G."/>
            <person name="Liu J."/>
            <person name="Yang Y."/>
        </authorList>
    </citation>
    <scope>NUCLEOTIDE SEQUENCE [LARGE SCALE GENOMIC DNA]</scope>
    <source>
        <strain evidence="3">Cfa_2016G</strain>
        <tissue evidence="3">Leaf</tissue>
    </source>
</reference>
<evidence type="ECO:0000313" key="4">
    <source>
        <dbReference type="Proteomes" id="UP000327013"/>
    </source>
</evidence>
<dbReference type="EMBL" id="CM017327">
    <property type="protein sequence ID" value="KAE8098656.1"/>
    <property type="molecule type" value="Genomic_DNA"/>
</dbReference>
<dbReference type="PANTHER" id="PTHR31170:SF25">
    <property type="entry name" value="BNAA09G04570D PROTEIN"/>
    <property type="match status" value="1"/>
</dbReference>
<feature type="transmembrane region" description="Helical" evidence="2">
    <location>
        <begin position="448"/>
        <end position="471"/>
    </location>
</feature>
<evidence type="ECO:0000256" key="2">
    <source>
        <dbReference type="SAM" id="Phobius"/>
    </source>
</evidence>
<dbReference type="OrthoDB" id="1849062at2759"/>
<keyword evidence="4" id="KW-1185">Reference proteome</keyword>
<feature type="region of interest" description="Disordered" evidence="1">
    <location>
        <begin position="21"/>
        <end position="47"/>
    </location>
</feature>
<dbReference type="AlphaFoldDB" id="A0A5N6RK06"/>
<keyword evidence="2" id="KW-1133">Transmembrane helix</keyword>
<evidence type="ECO:0000256" key="1">
    <source>
        <dbReference type="SAM" id="MobiDB-lite"/>
    </source>
</evidence>
<gene>
    <name evidence="3" type="ORF">FH972_016701</name>
</gene>
<accession>A0A5N6RK06</accession>